<evidence type="ECO:0000313" key="2">
    <source>
        <dbReference type="EMBL" id="VAX21568.1"/>
    </source>
</evidence>
<dbReference type="SUPFAM" id="SSF101874">
    <property type="entry name" value="YceI-like"/>
    <property type="match status" value="1"/>
</dbReference>
<name>A0A3B1CC93_9ZZZZ</name>
<dbReference type="Pfam" id="PF04264">
    <property type="entry name" value="YceI"/>
    <property type="match status" value="1"/>
</dbReference>
<proteinExistence type="predicted"/>
<accession>A0A3B1CC93</accession>
<dbReference type="Gene3D" id="2.40.128.110">
    <property type="entry name" value="Lipid/polyisoprenoid-binding, YceI-like"/>
    <property type="match status" value="1"/>
</dbReference>
<dbReference type="EMBL" id="UOGC01000122">
    <property type="protein sequence ID" value="VAX21568.1"/>
    <property type="molecule type" value="Genomic_DNA"/>
</dbReference>
<dbReference type="InterPro" id="IPR007372">
    <property type="entry name" value="Lipid/polyisoprenoid-bd_YceI"/>
</dbReference>
<sequence length="195" mass="21683">MFIRSFLILALSLTLVSSSAFAAEYDVDKAHSSIGFAVKHMVISSVRGNFTDFKGEFEIDENALTHVKATVYLKSINTNEQKRDKHLLSPDFFDAEMYPEMLFISTKVTHSGNKYSVTGELTIKAITKSVTLKGELLGVIKDPWGNERAGFHAEGKINRKEFGISFHKLLEAGGLVVGDEVTIILDIEGIKRKKK</sequence>
<protein>
    <submittedName>
        <fullName evidence="2">Protein yceI</fullName>
    </submittedName>
</protein>
<reference evidence="2" key="1">
    <citation type="submission" date="2018-06" db="EMBL/GenBank/DDBJ databases">
        <authorList>
            <person name="Zhirakovskaya E."/>
        </authorList>
    </citation>
    <scope>NUCLEOTIDE SEQUENCE</scope>
</reference>
<dbReference type="InterPro" id="IPR036761">
    <property type="entry name" value="TTHA0802/YceI-like_sf"/>
</dbReference>
<organism evidence="2">
    <name type="scientific">hydrothermal vent metagenome</name>
    <dbReference type="NCBI Taxonomy" id="652676"/>
    <lineage>
        <taxon>unclassified sequences</taxon>
        <taxon>metagenomes</taxon>
        <taxon>ecological metagenomes</taxon>
    </lineage>
</organism>
<dbReference type="AlphaFoldDB" id="A0A3B1CC93"/>
<evidence type="ECO:0000259" key="1">
    <source>
        <dbReference type="SMART" id="SM00867"/>
    </source>
</evidence>
<dbReference type="PANTHER" id="PTHR34406">
    <property type="entry name" value="PROTEIN YCEI"/>
    <property type="match status" value="1"/>
</dbReference>
<gene>
    <name evidence="2" type="ORF">MNBD_NITROSPINAE01-1847</name>
</gene>
<dbReference type="SMART" id="SM00867">
    <property type="entry name" value="YceI"/>
    <property type="match status" value="1"/>
</dbReference>
<dbReference type="PANTHER" id="PTHR34406:SF1">
    <property type="entry name" value="PROTEIN YCEI"/>
    <property type="match status" value="1"/>
</dbReference>
<feature type="domain" description="Lipid/polyisoprenoid-binding YceI-like" evidence="1">
    <location>
        <begin position="24"/>
        <end position="190"/>
    </location>
</feature>